<evidence type="ECO:0000313" key="1">
    <source>
        <dbReference type="EMBL" id="KRM13538.1"/>
    </source>
</evidence>
<gene>
    <name evidence="1" type="ORF">FD16_GL000107</name>
</gene>
<dbReference type="Proteomes" id="UP000051820">
    <property type="component" value="Unassembled WGS sequence"/>
</dbReference>
<dbReference type="eggNOG" id="ENOG50349WT">
    <property type="taxonomic scope" value="Bacteria"/>
</dbReference>
<name>A0A0R1W7K6_9LACO</name>
<accession>A0A0R1W7K6</accession>
<protein>
    <submittedName>
        <fullName evidence="1">Uncharacterized protein</fullName>
    </submittedName>
</protein>
<comment type="caution">
    <text evidence="1">The sequence shown here is derived from an EMBL/GenBank/DDBJ whole genome shotgun (WGS) entry which is preliminary data.</text>
</comment>
<dbReference type="AlphaFoldDB" id="A0A0R1W7K6"/>
<keyword evidence="2" id="KW-1185">Reference proteome</keyword>
<proteinExistence type="predicted"/>
<organism evidence="1 2">
    <name type="scientific">Paucilactobacillus suebicus DSM 5007 = KCTC 3549</name>
    <dbReference type="NCBI Taxonomy" id="1423807"/>
    <lineage>
        <taxon>Bacteria</taxon>
        <taxon>Bacillati</taxon>
        <taxon>Bacillota</taxon>
        <taxon>Bacilli</taxon>
        <taxon>Lactobacillales</taxon>
        <taxon>Lactobacillaceae</taxon>
        <taxon>Paucilactobacillus</taxon>
    </lineage>
</organism>
<sequence>MKGAFLMASNSDSIYYVLTHMKSHPEMVQTEPLKYGNVLTLSISDSFKVADQDIYFPDQQLMVNRLTEGFVAKNGDLLDYFYEMTKREIPNFHDVWITTSHLMDRKAFLIELSFE</sequence>
<dbReference type="STRING" id="1423807.FD16_GL000107"/>
<reference evidence="1 2" key="1">
    <citation type="journal article" date="2015" name="Genome Announc.">
        <title>Expanding the biotechnology potential of lactobacilli through comparative genomics of 213 strains and associated genera.</title>
        <authorList>
            <person name="Sun Z."/>
            <person name="Harris H.M."/>
            <person name="McCann A."/>
            <person name="Guo C."/>
            <person name="Argimon S."/>
            <person name="Zhang W."/>
            <person name="Yang X."/>
            <person name="Jeffery I.B."/>
            <person name="Cooney J.C."/>
            <person name="Kagawa T.F."/>
            <person name="Liu W."/>
            <person name="Song Y."/>
            <person name="Salvetti E."/>
            <person name="Wrobel A."/>
            <person name="Rasinkangas P."/>
            <person name="Parkhill J."/>
            <person name="Rea M.C."/>
            <person name="O'Sullivan O."/>
            <person name="Ritari J."/>
            <person name="Douillard F.P."/>
            <person name="Paul Ross R."/>
            <person name="Yang R."/>
            <person name="Briner A.E."/>
            <person name="Felis G.E."/>
            <person name="de Vos W.M."/>
            <person name="Barrangou R."/>
            <person name="Klaenhammer T.R."/>
            <person name="Caufield P.W."/>
            <person name="Cui Y."/>
            <person name="Zhang H."/>
            <person name="O'Toole P.W."/>
        </authorList>
    </citation>
    <scope>NUCLEOTIDE SEQUENCE [LARGE SCALE GENOMIC DNA]</scope>
    <source>
        <strain evidence="1 2">DSM 5007</strain>
    </source>
</reference>
<dbReference type="PATRIC" id="fig|1423807.3.peg.108"/>
<dbReference type="EMBL" id="AZGF01000001">
    <property type="protein sequence ID" value="KRM13538.1"/>
    <property type="molecule type" value="Genomic_DNA"/>
</dbReference>
<evidence type="ECO:0000313" key="2">
    <source>
        <dbReference type="Proteomes" id="UP000051820"/>
    </source>
</evidence>